<feature type="transmembrane region" description="Helical" evidence="1">
    <location>
        <begin position="119"/>
        <end position="139"/>
    </location>
</feature>
<keyword evidence="1" id="KW-0812">Transmembrane</keyword>
<feature type="transmembrane region" description="Helical" evidence="1">
    <location>
        <begin position="32"/>
        <end position="51"/>
    </location>
</feature>
<dbReference type="RefSeq" id="WP_092454480.1">
    <property type="nucleotide sequence ID" value="NZ_FOJI01000009.1"/>
</dbReference>
<gene>
    <name evidence="2" type="ORF">SAMN05421659_109123</name>
</gene>
<feature type="transmembrane region" description="Helical" evidence="1">
    <location>
        <begin position="244"/>
        <end position="262"/>
    </location>
</feature>
<sequence length="294" mass="33960">MSTTAIKLLALALMVIDHVGEFIPGMPIWLRYMGRLSAPLFFFCMVWGIYYTHDKKIYLLRLYICSILMSVLDYLVPKICGSHEMISNNIFSTLFVAGVIISAIEYVHKNPSKKRKTVLVILGWQAGALGISLLGDRFLNSAEMILTTMVGIITTVEGGPIMVLAIIILYYCKNSRRKIILGYGTYCLMYICLIVTDFVPRVFSRLDFYVNNHIFDGFIEMARIMPFGLLGIDTIFYTRSWYKAIFINHYQWMMIFAMPIMLLYNGKRGKGLKWFFYVFYPVHIVILYCIGIFM</sequence>
<evidence type="ECO:0000313" key="2">
    <source>
        <dbReference type="EMBL" id="SEW31160.1"/>
    </source>
</evidence>
<feature type="transmembrane region" description="Helical" evidence="1">
    <location>
        <begin position="58"/>
        <end position="77"/>
    </location>
</feature>
<accession>A0A1I0QUN4</accession>
<proteinExistence type="predicted"/>
<keyword evidence="1" id="KW-0472">Membrane</keyword>
<dbReference type="EMBL" id="FOJI01000009">
    <property type="protein sequence ID" value="SEW31160.1"/>
    <property type="molecule type" value="Genomic_DNA"/>
</dbReference>
<feature type="transmembrane region" description="Helical" evidence="1">
    <location>
        <begin position="179"/>
        <end position="198"/>
    </location>
</feature>
<feature type="transmembrane region" description="Helical" evidence="1">
    <location>
        <begin position="145"/>
        <end position="172"/>
    </location>
</feature>
<dbReference type="Proteomes" id="UP000199701">
    <property type="component" value="Unassembled WGS sequence"/>
</dbReference>
<evidence type="ECO:0000313" key="3">
    <source>
        <dbReference type="Proteomes" id="UP000199701"/>
    </source>
</evidence>
<feature type="transmembrane region" description="Helical" evidence="1">
    <location>
        <begin position="274"/>
        <end position="293"/>
    </location>
</feature>
<dbReference type="STRING" id="99656.SAMN05421659_109123"/>
<protein>
    <submittedName>
        <fullName evidence="2">TraX protein</fullName>
    </submittedName>
</protein>
<feature type="transmembrane region" description="Helical" evidence="1">
    <location>
        <begin position="218"/>
        <end position="237"/>
    </location>
</feature>
<organism evidence="2 3">
    <name type="scientific">[Clostridium] fimetarium</name>
    <dbReference type="NCBI Taxonomy" id="99656"/>
    <lineage>
        <taxon>Bacteria</taxon>
        <taxon>Bacillati</taxon>
        <taxon>Bacillota</taxon>
        <taxon>Clostridia</taxon>
        <taxon>Lachnospirales</taxon>
        <taxon>Lachnospiraceae</taxon>
    </lineage>
</organism>
<dbReference type="OrthoDB" id="9781069at2"/>
<dbReference type="Pfam" id="PF05857">
    <property type="entry name" value="TraX"/>
    <property type="match status" value="1"/>
</dbReference>
<keyword evidence="3" id="KW-1185">Reference proteome</keyword>
<evidence type="ECO:0000256" key="1">
    <source>
        <dbReference type="SAM" id="Phobius"/>
    </source>
</evidence>
<keyword evidence="1" id="KW-1133">Transmembrane helix</keyword>
<dbReference type="AlphaFoldDB" id="A0A1I0QUN4"/>
<name>A0A1I0QUN4_9FIRM</name>
<reference evidence="2 3" key="1">
    <citation type="submission" date="2016-10" db="EMBL/GenBank/DDBJ databases">
        <authorList>
            <person name="de Groot N.N."/>
        </authorList>
    </citation>
    <scope>NUCLEOTIDE SEQUENCE [LARGE SCALE GENOMIC DNA]</scope>
    <source>
        <strain evidence="2 3">DSM 9179</strain>
    </source>
</reference>
<dbReference type="InterPro" id="IPR008875">
    <property type="entry name" value="TraX"/>
</dbReference>
<feature type="transmembrane region" description="Helical" evidence="1">
    <location>
        <begin position="89"/>
        <end position="107"/>
    </location>
</feature>